<evidence type="ECO:0000256" key="3">
    <source>
        <dbReference type="ARBA" id="ARBA00022490"/>
    </source>
</evidence>
<dbReference type="InterPro" id="IPR013535">
    <property type="entry name" value="PUL_dom"/>
</dbReference>
<dbReference type="Pfam" id="PF09070">
    <property type="entry name" value="PFU"/>
    <property type="match status" value="1"/>
</dbReference>
<dbReference type="InterPro" id="IPR016024">
    <property type="entry name" value="ARM-type_fold"/>
</dbReference>
<comment type="subcellular location">
    <subcellularLocation>
        <location evidence="1">Cytoplasm</location>
    </subcellularLocation>
</comment>
<dbReference type="AlphaFoldDB" id="A0AAN4ZC95"/>
<reference evidence="11" key="1">
    <citation type="submission" date="2022-10" db="EMBL/GenBank/DDBJ databases">
        <title>Genome assembly of Pristionchus species.</title>
        <authorList>
            <person name="Yoshida K."/>
            <person name="Sommer R.J."/>
        </authorList>
    </citation>
    <scope>NUCLEOTIDE SEQUENCE [LARGE SCALE GENOMIC DNA]</scope>
    <source>
        <strain evidence="11">RS5460</strain>
    </source>
</reference>
<dbReference type="PROSITE" id="PS50082">
    <property type="entry name" value="WD_REPEATS_2"/>
    <property type="match status" value="3"/>
</dbReference>
<dbReference type="PROSITE" id="PS51396">
    <property type="entry name" value="PUL"/>
    <property type="match status" value="1"/>
</dbReference>
<dbReference type="PANTHER" id="PTHR19849:SF0">
    <property type="entry name" value="PHOSPHOLIPASE A-2-ACTIVATING PROTEIN"/>
    <property type="match status" value="1"/>
</dbReference>
<name>A0AAN4ZC95_9BILA</name>
<dbReference type="GO" id="GO:0043161">
    <property type="term" value="P:proteasome-mediated ubiquitin-dependent protein catabolic process"/>
    <property type="evidence" value="ECO:0007669"/>
    <property type="project" value="TreeGrafter"/>
</dbReference>
<feature type="domain" description="PUL" evidence="9">
    <location>
        <begin position="579"/>
        <end position="848"/>
    </location>
</feature>
<keyword evidence="4 6" id="KW-0853">WD repeat</keyword>
<dbReference type="InterPro" id="IPR015943">
    <property type="entry name" value="WD40/YVTN_repeat-like_dom_sf"/>
</dbReference>
<dbReference type="Pfam" id="PF00400">
    <property type="entry name" value="WD40"/>
    <property type="match status" value="4"/>
</dbReference>
<feature type="repeat" description="WD" evidence="6">
    <location>
        <begin position="115"/>
        <end position="149"/>
    </location>
</feature>
<evidence type="ECO:0000259" key="9">
    <source>
        <dbReference type="PROSITE" id="PS51396"/>
    </source>
</evidence>
<evidence type="ECO:0000256" key="6">
    <source>
        <dbReference type="PROSITE-ProRule" id="PRU00221"/>
    </source>
</evidence>
<dbReference type="Gene3D" id="2.130.10.10">
    <property type="entry name" value="YVTN repeat-like/Quinoprotein amine dehydrogenase"/>
    <property type="match status" value="1"/>
</dbReference>
<protein>
    <recommendedName>
        <fullName evidence="12">Phospholipase A-2-activating protein</fullName>
    </recommendedName>
</protein>
<sequence>SVQMEDVEMGEAATQPADYVLSRVLIGHKGEVKSVASTSQGMILSGGRDETVRMWIGRRGEYSEHNSLPQQPKGAVVYSIAYYENDEAWRIFVGRKDGAISVYGSGSGNDPLITLKHHTSVVSCLHVDSVKGKLISGSWDNHIIIWPIEELTPGNEVIAALMCEGHTMSVWCVQSLNREDEFHFLSASADQSIRLWHNDQCIKEFKGHSDVVRSLVLLDSSHFVSASNDGCLALWNVENNSPLSVEKAPIDEFIYSMTLVGSDTLVTCGEGGHVIVWKVSEMRGKGAISHIQVMHTPVSSLWCVTALKNKDVVIAASDGRIFVLTRDESRMAPIDIRENLDAELSVRIAAQLQQQQEKESETVTIKVAIDDGNANMELKYVKGTGPSLAAEKFITDNNLPISYLNEITDYIKANIPEAINFAPKRRKVEHGGESGGKMHFSILVEDGRQLTCSFDQSDDPDQVAQEFVEKNGLQIKYLASTAQMVRKEQAKSNSVFYDPFTGGGRYVPEGNGGGMGMGGGDPLTGEGRYIPGASSGVGGGVAEGGDPLTSGGRYVPGASKDVLMPNASLPIDKKRPRGELCPLSKYFVFGAEQFSQKAYDRLVEDNEKSNEGVRLREDQLEMLKELAMKGPEGVRDEQMLVDTLNVGLEWGMEQLLPIVDLFRIALLNEDVNRYYSEGDRSSIIRERLFALLVSDSNDNLKAIVCRAICNLFHHEAGRKMISSEMKTFLPLLGIHLLSSKPILQLAAASALSNWALLLLQTSEKVCELGPREDGIREIVKTLESHLSFGGYREDALTRVLQAIATLMWGDVTVIKLAKSRKIVDIVNRIKDAVVDERSKSLCRDIVEMTFAV</sequence>
<dbReference type="GO" id="GO:0010992">
    <property type="term" value="P:ubiquitin recycling"/>
    <property type="evidence" value="ECO:0007669"/>
    <property type="project" value="TreeGrafter"/>
</dbReference>
<comment type="caution">
    <text evidence="10">The sequence shown here is derived from an EMBL/GenBank/DDBJ whole genome shotgun (WGS) entry which is preliminary data.</text>
</comment>
<organism evidence="10 11">
    <name type="scientific">Pristionchus mayeri</name>
    <dbReference type="NCBI Taxonomy" id="1317129"/>
    <lineage>
        <taxon>Eukaryota</taxon>
        <taxon>Metazoa</taxon>
        <taxon>Ecdysozoa</taxon>
        <taxon>Nematoda</taxon>
        <taxon>Chromadorea</taxon>
        <taxon>Rhabditida</taxon>
        <taxon>Rhabditina</taxon>
        <taxon>Diplogasteromorpha</taxon>
        <taxon>Diplogasteroidea</taxon>
        <taxon>Neodiplogasteridae</taxon>
        <taxon>Pristionchus</taxon>
    </lineage>
</organism>
<dbReference type="GO" id="GO:0043130">
    <property type="term" value="F:ubiquitin binding"/>
    <property type="evidence" value="ECO:0007669"/>
    <property type="project" value="TreeGrafter"/>
</dbReference>
<dbReference type="Gene3D" id="1.25.10.10">
    <property type="entry name" value="Leucine-rich Repeat Variant"/>
    <property type="match status" value="1"/>
</dbReference>
<proteinExistence type="inferred from homology"/>
<evidence type="ECO:0000259" key="8">
    <source>
        <dbReference type="PROSITE" id="PS51394"/>
    </source>
</evidence>
<evidence type="ECO:0008006" key="12">
    <source>
        <dbReference type="Google" id="ProtNLM"/>
    </source>
</evidence>
<evidence type="ECO:0000256" key="5">
    <source>
        <dbReference type="ARBA" id="ARBA00022737"/>
    </source>
</evidence>
<feature type="repeat" description="WD" evidence="6">
    <location>
        <begin position="205"/>
        <end position="245"/>
    </location>
</feature>
<dbReference type="Gene3D" id="3.10.20.870">
    <property type="entry name" value="PFU (PLAA family ubiquitin binding), C-terminal domain"/>
    <property type="match status" value="2"/>
</dbReference>
<feature type="region of interest" description="Disordered" evidence="7">
    <location>
        <begin position="535"/>
        <end position="559"/>
    </location>
</feature>
<dbReference type="SUPFAM" id="SSF50978">
    <property type="entry name" value="WD40 repeat-like"/>
    <property type="match status" value="1"/>
</dbReference>
<dbReference type="Proteomes" id="UP001328107">
    <property type="component" value="Unassembled WGS sequence"/>
</dbReference>
<dbReference type="InterPro" id="IPR011989">
    <property type="entry name" value="ARM-like"/>
</dbReference>
<dbReference type="GO" id="GO:0005634">
    <property type="term" value="C:nucleus"/>
    <property type="evidence" value="ECO:0007669"/>
    <property type="project" value="TreeGrafter"/>
</dbReference>
<dbReference type="EMBL" id="BTRK01000002">
    <property type="protein sequence ID" value="GMR36431.1"/>
    <property type="molecule type" value="Genomic_DNA"/>
</dbReference>
<dbReference type="InterPro" id="IPR001680">
    <property type="entry name" value="WD40_rpt"/>
</dbReference>
<evidence type="ECO:0000313" key="10">
    <source>
        <dbReference type="EMBL" id="GMR36431.1"/>
    </source>
</evidence>
<evidence type="ECO:0000256" key="1">
    <source>
        <dbReference type="ARBA" id="ARBA00004496"/>
    </source>
</evidence>
<keyword evidence="11" id="KW-1185">Reference proteome</keyword>
<accession>A0AAN4ZC95</accession>
<comment type="similarity">
    <text evidence="2">Belongs to the WD repeat PLAP family.</text>
</comment>
<dbReference type="PANTHER" id="PTHR19849">
    <property type="entry name" value="PHOSPHOLIPASE A-2-ACTIVATING PROTEIN"/>
    <property type="match status" value="1"/>
</dbReference>
<dbReference type="PROSITE" id="PS50294">
    <property type="entry name" value="WD_REPEATS_REGION"/>
    <property type="match status" value="2"/>
</dbReference>
<dbReference type="InterPro" id="IPR038122">
    <property type="entry name" value="PFU_sf"/>
</dbReference>
<dbReference type="Pfam" id="PF08324">
    <property type="entry name" value="PUL"/>
    <property type="match status" value="1"/>
</dbReference>
<feature type="domain" description="PFU" evidence="8">
    <location>
        <begin position="325"/>
        <end position="425"/>
    </location>
</feature>
<dbReference type="GO" id="GO:0005737">
    <property type="term" value="C:cytoplasm"/>
    <property type="evidence" value="ECO:0007669"/>
    <property type="project" value="UniProtKB-SubCell"/>
</dbReference>
<keyword evidence="5" id="KW-0677">Repeat</keyword>
<feature type="non-terminal residue" evidence="10">
    <location>
        <position position="1"/>
    </location>
</feature>
<evidence type="ECO:0000256" key="7">
    <source>
        <dbReference type="SAM" id="MobiDB-lite"/>
    </source>
</evidence>
<feature type="repeat" description="WD" evidence="6">
    <location>
        <begin position="25"/>
        <end position="55"/>
    </location>
</feature>
<dbReference type="InterPro" id="IPR036322">
    <property type="entry name" value="WD40_repeat_dom_sf"/>
</dbReference>
<evidence type="ECO:0000256" key="2">
    <source>
        <dbReference type="ARBA" id="ARBA00008495"/>
    </source>
</evidence>
<evidence type="ECO:0000256" key="4">
    <source>
        <dbReference type="ARBA" id="ARBA00022574"/>
    </source>
</evidence>
<keyword evidence="3" id="KW-0963">Cytoplasm</keyword>
<dbReference type="InterPro" id="IPR015155">
    <property type="entry name" value="PFU"/>
</dbReference>
<dbReference type="SMART" id="SM00320">
    <property type="entry name" value="WD40"/>
    <property type="match status" value="6"/>
</dbReference>
<dbReference type="PROSITE" id="PS51394">
    <property type="entry name" value="PFU"/>
    <property type="match status" value="1"/>
</dbReference>
<dbReference type="SUPFAM" id="SSF48371">
    <property type="entry name" value="ARM repeat"/>
    <property type="match status" value="1"/>
</dbReference>
<gene>
    <name evidence="10" type="ORF">PMAYCL1PPCAC_06626</name>
</gene>
<evidence type="ECO:0000313" key="11">
    <source>
        <dbReference type="Proteomes" id="UP001328107"/>
    </source>
</evidence>